<reference evidence="3" key="1">
    <citation type="submission" date="2016-10" db="EMBL/GenBank/DDBJ databases">
        <authorList>
            <person name="Varghese N."/>
            <person name="Submissions S."/>
        </authorList>
    </citation>
    <scope>NUCLEOTIDE SEQUENCE [LARGE SCALE GENOMIC DNA]</scope>
    <source>
        <strain evidence="3">DSM 22951</strain>
    </source>
</reference>
<keyword evidence="3" id="KW-1185">Reference proteome</keyword>
<keyword evidence="1" id="KW-1133">Transmembrane helix</keyword>
<evidence type="ECO:0000256" key="1">
    <source>
        <dbReference type="SAM" id="Phobius"/>
    </source>
</evidence>
<keyword evidence="1" id="KW-0472">Membrane</keyword>
<feature type="transmembrane region" description="Helical" evidence="1">
    <location>
        <begin position="85"/>
        <end position="111"/>
    </location>
</feature>
<sequence length="114" mass="11882">MRLMSEPADRARGWGVGSVVSAALAVVLIALVIFLSWAVDHEWGYLIFPAVPVYLALAFIAVVLGVIGLVVAARQRRAGGDFRRTWALAAIGVTLGAAEIVALVAILAAAARSS</sequence>
<feature type="transmembrane region" description="Helical" evidence="1">
    <location>
        <begin position="51"/>
        <end position="73"/>
    </location>
</feature>
<dbReference type="AlphaFoldDB" id="A0A2Y8ZW47"/>
<feature type="transmembrane region" description="Helical" evidence="1">
    <location>
        <begin position="12"/>
        <end position="39"/>
    </location>
</feature>
<accession>A0A2Y8ZW47</accession>
<keyword evidence="1" id="KW-0812">Transmembrane</keyword>
<evidence type="ECO:0000313" key="2">
    <source>
        <dbReference type="EMBL" id="SSA36165.1"/>
    </source>
</evidence>
<proteinExistence type="predicted"/>
<dbReference type="Proteomes" id="UP000250028">
    <property type="component" value="Unassembled WGS sequence"/>
</dbReference>
<protein>
    <submittedName>
        <fullName evidence="2">Uncharacterized protein</fullName>
    </submittedName>
</protein>
<name>A0A2Y8ZW47_9MICO</name>
<organism evidence="2 3">
    <name type="scientific">Branchiibius hedensis</name>
    <dbReference type="NCBI Taxonomy" id="672460"/>
    <lineage>
        <taxon>Bacteria</taxon>
        <taxon>Bacillati</taxon>
        <taxon>Actinomycetota</taxon>
        <taxon>Actinomycetes</taxon>
        <taxon>Micrococcales</taxon>
        <taxon>Dermacoccaceae</taxon>
        <taxon>Branchiibius</taxon>
    </lineage>
</organism>
<gene>
    <name evidence="2" type="ORF">SAMN04489750_3548</name>
</gene>
<dbReference type="EMBL" id="UESZ01000001">
    <property type="protein sequence ID" value="SSA36165.1"/>
    <property type="molecule type" value="Genomic_DNA"/>
</dbReference>
<evidence type="ECO:0000313" key="3">
    <source>
        <dbReference type="Proteomes" id="UP000250028"/>
    </source>
</evidence>